<reference evidence="3" key="1">
    <citation type="submission" date="2016-06" db="UniProtKB">
        <authorList>
            <consortium name="WormBaseParasite"/>
        </authorList>
    </citation>
    <scope>IDENTIFICATION</scope>
</reference>
<gene>
    <name evidence="1" type="ORF">TCNE_LOCUS4904</name>
</gene>
<protein>
    <submittedName>
        <fullName evidence="3">PSD1 domain-containing protein</fullName>
    </submittedName>
</protein>
<organism evidence="2 3">
    <name type="scientific">Toxocara canis</name>
    <name type="common">Canine roundworm</name>
    <dbReference type="NCBI Taxonomy" id="6265"/>
    <lineage>
        <taxon>Eukaryota</taxon>
        <taxon>Metazoa</taxon>
        <taxon>Ecdysozoa</taxon>
        <taxon>Nematoda</taxon>
        <taxon>Chromadorea</taxon>
        <taxon>Rhabditida</taxon>
        <taxon>Spirurina</taxon>
        <taxon>Ascaridomorpha</taxon>
        <taxon>Ascaridoidea</taxon>
        <taxon>Toxocaridae</taxon>
        <taxon>Toxocara</taxon>
    </lineage>
</organism>
<name>A0A183U8T4_TOXCA</name>
<evidence type="ECO:0000313" key="3">
    <source>
        <dbReference type="WBParaSite" id="TCNE_0000490401-mRNA-1"/>
    </source>
</evidence>
<dbReference type="WBParaSite" id="TCNE_0000490401-mRNA-1">
    <property type="protein sequence ID" value="TCNE_0000490401-mRNA-1"/>
    <property type="gene ID" value="TCNE_0000490401"/>
</dbReference>
<proteinExistence type="predicted"/>
<keyword evidence="2" id="KW-1185">Reference proteome</keyword>
<evidence type="ECO:0000313" key="2">
    <source>
        <dbReference type="Proteomes" id="UP000050794"/>
    </source>
</evidence>
<evidence type="ECO:0000313" key="1">
    <source>
        <dbReference type="EMBL" id="VDM33117.1"/>
    </source>
</evidence>
<dbReference type="AlphaFoldDB" id="A0A183U8T4"/>
<accession>A0A183U8T4</accession>
<dbReference type="Proteomes" id="UP000050794">
    <property type="component" value="Unassembled WGS sequence"/>
</dbReference>
<sequence>MYRARGEATLESAFRSVAHPPKDSKLIKAASVDPLAQLLSLFTATEVR</sequence>
<dbReference type="EMBL" id="UYWY01009756">
    <property type="protein sequence ID" value="VDM33117.1"/>
    <property type="molecule type" value="Genomic_DNA"/>
</dbReference>
<reference evidence="1 2" key="2">
    <citation type="submission" date="2018-11" db="EMBL/GenBank/DDBJ databases">
        <authorList>
            <consortium name="Pathogen Informatics"/>
        </authorList>
    </citation>
    <scope>NUCLEOTIDE SEQUENCE [LARGE SCALE GENOMIC DNA]</scope>
</reference>